<dbReference type="OrthoDB" id="7237346at2"/>
<dbReference type="InterPro" id="IPR006881">
    <property type="entry name" value="RepA_C"/>
</dbReference>
<comment type="caution">
    <text evidence="2">The sequence shown here is derived from an EMBL/GenBank/DDBJ whole genome shotgun (WGS) entry which is preliminary data.</text>
</comment>
<dbReference type="Proteomes" id="UP000004030">
    <property type="component" value="Unassembled WGS sequence"/>
</dbReference>
<keyword evidence="3" id="KW-1185">Reference proteome</keyword>
<dbReference type="KEGG" id="npn:JI59_22765"/>
<accession>G6EFX0</accession>
<reference evidence="2 3" key="1">
    <citation type="journal article" date="2012" name="J. Bacteriol.">
        <title>Genome sequence of benzo(a)pyrene-degrading bacterium Novosphingobium pentaromativorans US6-1.</title>
        <authorList>
            <person name="Luo Y.R."/>
            <person name="Kang S.G."/>
            <person name="Kim S.J."/>
            <person name="Kim M.R."/>
            <person name="Li N."/>
            <person name="Lee J.H."/>
            <person name="Kwon K.K."/>
        </authorList>
    </citation>
    <scope>NUCLEOTIDE SEQUENCE [LARGE SCALE GENOMIC DNA]</scope>
    <source>
        <strain evidence="2 3">US6-1</strain>
    </source>
</reference>
<evidence type="ECO:0000313" key="2">
    <source>
        <dbReference type="EMBL" id="EHJ59659.1"/>
    </source>
</evidence>
<evidence type="ECO:0000256" key="1">
    <source>
        <dbReference type="SAM" id="MobiDB-lite"/>
    </source>
</evidence>
<dbReference type="Pfam" id="PF04796">
    <property type="entry name" value="RepA_C"/>
    <property type="match status" value="1"/>
</dbReference>
<organism evidence="2 3">
    <name type="scientific">Novosphingobium pentaromativorans US6-1</name>
    <dbReference type="NCBI Taxonomy" id="1088721"/>
    <lineage>
        <taxon>Bacteria</taxon>
        <taxon>Pseudomonadati</taxon>
        <taxon>Pseudomonadota</taxon>
        <taxon>Alphaproteobacteria</taxon>
        <taxon>Sphingomonadales</taxon>
        <taxon>Sphingomonadaceae</taxon>
        <taxon>Novosphingobium</taxon>
    </lineage>
</organism>
<evidence type="ECO:0000313" key="3">
    <source>
        <dbReference type="Proteomes" id="UP000004030"/>
    </source>
</evidence>
<dbReference type="PATRIC" id="fig|1088721.3.peg.3197"/>
<proteinExistence type="predicted"/>
<dbReference type="eggNOG" id="ENOG502ZB3T">
    <property type="taxonomic scope" value="Bacteria"/>
</dbReference>
<dbReference type="RefSeq" id="WP_007014149.1">
    <property type="nucleotide sequence ID" value="NZ_AGFM01000054.1"/>
</dbReference>
<sequence length="434" mass="48474">MSGDTSKPIGHQYALAMLDGGEDRVRSLAKSAGTQLTMDAFLRVQDEEPVPAFLHSALCAMSLPTKRPKDDTQPILREDGKYALAINPRPVLQNVDGKPVLRSLGVPYGAYPRVALIYLLSQAVTKRSRDVYLGRNFTEWMRRLGYQTVSYGPRGTANRMREQVDRLLACEWQIRWDGTDAGDNAFAVRDVKISNEYAGSLEKNGAFAREIRMSEAFYSHLIEHAVPLNEIAIRELKGTPTALDLYTYLAYRLPRITSDKGQTISWDQLARHLGNSADSKRFRQTVRETMQLVSAVYPNANVDMSGRKVVLHPSPAPLERKLVGPHLRLVGAPAGEKAPRSSVPAERKSQRDLPQLTEELRAFPEGSLSFGTREGAFRKIGLEKGQPWSVDTMADAFRAGFPGIAKLRTDTEWLRVWEAFVVSYAKRRSQDGGD</sequence>
<feature type="region of interest" description="Disordered" evidence="1">
    <location>
        <begin position="331"/>
        <end position="353"/>
    </location>
</feature>
<dbReference type="AlphaFoldDB" id="G6EFX0"/>
<gene>
    <name evidence="2" type="ORF">NSU_3241</name>
</gene>
<name>G6EFX0_9SPHN</name>
<protein>
    <submittedName>
        <fullName evidence="2">Plasmid encoded RepA protein</fullName>
    </submittedName>
</protein>
<dbReference type="EMBL" id="AGFM01000054">
    <property type="protein sequence ID" value="EHJ59659.1"/>
    <property type="molecule type" value="Genomic_DNA"/>
</dbReference>